<keyword evidence="4" id="KW-0997">Cell inner membrane</keyword>
<evidence type="ECO:0000256" key="8">
    <source>
        <dbReference type="SAM" id="Phobius"/>
    </source>
</evidence>
<feature type="domain" description="Type II secretion system protein GspF" evidence="9">
    <location>
        <begin position="71"/>
        <end position="193"/>
    </location>
</feature>
<evidence type="ECO:0000256" key="6">
    <source>
        <dbReference type="ARBA" id="ARBA00022989"/>
    </source>
</evidence>
<evidence type="ECO:0000256" key="2">
    <source>
        <dbReference type="ARBA" id="ARBA00005745"/>
    </source>
</evidence>
<reference evidence="10 11" key="1">
    <citation type="journal article" date="2015" name="Nature">
        <title>rRNA introns, odd ribosomes, and small enigmatic genomes across a large radiation of phyla.</title>
        <authorList>
            <person name="Brown C.T."/>
            <person name="Hug L.A."/>
            <person name="Thomas B.C."/>
            <person name="Sharon I."/>
            <person name="Castelle C.J."/>
            <person name="Singh A."/>
            <person name="Wilkins M.J."/>
            <person name="Williams K.H."/>
            <person name="Banfield J.F."/>
        </authorList>
    </citation>
    <scope>NUCLEOTIDE SEQUENCE [LARGE SCALE GENOMIC DNA]</scope>
</reference>
<evidence type="ECO:0000313" key="10">
    <source>
        <dbReference type="EMBL" id="KKW35641.1"/>
    </source>
</evidence>
<evidence type="ECO:0000256" key="7">
    <source>
        <dbReference type="ARBA" id="ARBA00023136"/>
    </source>
</evidence>
<dbReference type="PANTHER" id="PTHR30012:SF0">
    <property type="entry name" value="TYPE II SECRETION SYSTEM PROTEIN F-RELATED"/>
    <property type="match status" value="1"/>
</dbReference>
<keyword evidence="5 8" id="KW-0812">Transmembrane</keyword>
<evidence type="ECO:0000256" key="5">
    <source>
        <dbReference type="ARBA" id="ARBA00022692"/>
    </source>
</evidence>
<name>A0A0G1XXE5_9BACT</name>
<feature type="transmembrane region" description="Helical" evidence="8">
    <location>
        <begin position="376"/>
        <end position="397"/>
    </location>
</feature>
<proteinExistence type="inferred from homology"/>
<evidence type="ECO:0000256" key="1">
    <source>
        <dbReference type="ARBA" id="ARBA00004429"/>
    </source>
</evidence>
<dbReference type="PANTHER" id="PTHR30012">
    <property type="entry name" value="GENERAL SECRETION PATHWAY PROTEIN"/>
    <property type="match status" value="1"/>
</dbReference>
<evidence type="ECO:0000259" key="9">
    <source>
        <dbReference type="Pfam" id="PF00482"/>
    </source>
</evidence>
<keyword evidence="7 8" id="KW-0472">Membrane</keyword>
<dbReference type="FunFam" id="1.20.81.30:FF:000001">
    <property type="entry name" value="Type II secretion system protein F"/>
    <property type="match status" value="1"/>
</dbReference>
<dbReference type="Gene3D" id="1.20.81.30">
    <property type="entry name" value="Type II secretion system (T2SS), domain F"/>
    <property type="match status" value="2"/>
</dbReference>
<dbReference type="PRINTS" id="PR00812">
    <property type="entry name" value="BCTERIALGSPF"/>
</dbReference>
<gene>
    <name evidence="10" type="ORF">UY83_C0005G0022</name>
</gene>
<evidence type="ECO:0000256" key="4">
    <source>
        <dbReference type="ARBA" id="ARBA00022519"/>
    </source>
</evidence>
<protein>
    <submittedName>
        <fullName evidence="10">Type II secretion system F domain protein</fullName>
    </submittedName>
</protein>
<dbReference type="InterPro" id="IPR018076">
    <property type="entry name" value="T2SS_GspF_dom"/>
</dbReference>
<sequence>MEFKYEALDNQGKATAGVIAAATQDTAIASLQRRGLTITSISGSEGGSLLERLQKVSFLGGVSGRELTLLSRQIATLFEAQVSALRIFRLLAEQAQKPYLRETLTIVADDLQGGTSISKSLEKHPKIFSHFYVNMVKAGEESGKLDQTFLFLADYIERSYELTSKARNALIYPSFILVTFVAVMTLMLTVVIPKIGDILSDSGQKLPFYTQAILNLSGFLVDYGIFLLIAAVVGIYFLFRYAQSGQGSLAVSRFKLSVPYIGSLYQKLYLARIADNMHVMLTSGIAAVRALEISADVVGDATYEALLREAVEEVKSGTALSQSLARHGEMPPIFVQMLKIGEETGEMGNILERLAKFYNREVTAAVDTLVSMIEPALIVVLALGVGFLLAAVLMPIYNTASAL</sequence>
<feature type="transmembrane region" description="Helical" evidence="8">
    <location>
        <begin position="212"/>
        <end position="239"/>
    </location>
</feature>
<dbReference type="Proteomes" id="UP000034740">
    <property type="component" value="Unassembled WGS sequence"/>
</dbReference>
<evidence type="ECO:0000256" key="3">
    <source>
        <dbReference type="ARBA" id="ARBA00022475"/>
    </source>
</evidence>
<evidence type="ECO:0000313" key="11">
    <source>
        <dbReference type="Proteomes" id="UP000034740"/>
    </source>
</evidence>
<keyword evidence="6 8" id="KW-1133">Transmembrane helix</keyword>
<keyword evidence="3" id="KW-1003">Cell membrane</keyword>
<dbReference type="AlphaFoldDB" id="A0A0G1XXE5"/>
<dbReference type="GO" id="GO:0005886">
    <property type="term" value="C:plasma membrane"/>
    <property type="evidence" value="ECO:0007669"/>
    <property type="project" value="UniProtKB-SubCell"/>
</dbReference>
<organism evidence="10 11">
    <name type="scientific">Candidatus Adlerbacteria bacterium GW2011_GWA1_54_10</name>
    <dbReference type="NCBI Taxonomy" id="1618605"/>
    <lineage>
        <taxon>Bacteria</taxon>
        <taxon>Candidatus Adleribacteriota</taxon>
    </lineage>
</organism>
<dbReference type="InterPro" id="IPR042094">
    <property type="entry name" value="T2SS_GspF_sf"/>
</dbReference>
<dbReference type="EMBL" id="LCRO01000005">
    <property type="protein sequence ID" value="KKW35641.1"/>
    <property type="molecule type" value="Genomic_DNA"/>
</dbReference>
<feature type="domain" description="Type II secretion system protein GspF" evidence="9">
    <location>
        <begin position="274"/>
        <end position="395"/>
    </location>
</feature>
<feature type="transmembrane region" description="Helical" evidence="8">
    <location>
        <begin position="169"/>
        <end position="192"/>
    </location>
</feature>
<dbReference type="InterPro" id="IPR003004">
    <property type="entry name" value="GspF/PilC"/>
</dbReference>
<comment type="caution">
    <text evidence="10">The sequence shown here is derived from an EMBL/GenBank/DDBJ whole genome shotgun (WGS) entry which is preliminary data.</text>
</comment>
<accession>A0A0G1XXE5</accession>
<dbReference type="Pfam" id="PF00482">
    <property type="entry name" value="T2SSF"/>
    <property type="match status" value="2"/>
</dbReference>
<comment type="similarity">
    <text evidence="2">Belongs to the GSP F family.</text>
</comment>
<comment type="subcellular location">
    <subcellularLocation>
        <location evidence="1">Cell inner membrane</location>
        <topology evidence="1">Multi-pass membrane protein</topology>
    </subcellularLocation>
</comment>